<evidence type="ECO:0000313" key="4">
    <source>
        <dbReference type="Proteomes" id="UP000280960"/>
    </source>
</evidence>
<organism evidence="3 4">
    <name type="scientific">Biomaibacter acetigenes</name>
    <dbReference type="NCBI Taxonomy" id="2316383"/>
    <lineage>
        <taxon>Bacteria</taxon>
        <taxon>Bacillati</taxon>
        <taxon>Bacillota</taxon>
        <taxon>Clostridia</taxon>
        <taxon>Thermosediminibacterales</taxon>
        <taxon>Tepidanaerobacteraceae</taxon>
        <taxon>Biomaibacter</taxon>
    </lineage>
</organism>
<dbReference type="AlphaFoldDB" id="A0A3G2R3R2"/>
<name>A0A3G2R3R2_9FIRM</name>
<reference evidence="3 4" key="1">
    <citation type="submission" date="2018-10" db="EMBL/GenBank/DDBJ databases">
        <authorList>
            <person name="Zhang X."/>
        </authorList>
    </citation>
    <scope>NUCLEOTIDE SEQUENCE [LARGE SCALE GENOMIC DNA]</scope>
    <source>
        <strain evidence="3 4">SK-G1</strain>
    </source>
</reference>
<gene>
    <name evidence="3" type="ORF">D2962_05270</name>
</gene>
<feature type="domain" description="DUF155" evidence="2">
    <location>
        <begin position="56"/>
        <end position="223"/>
    </location>
</feature>
<dbReference type="PANTHER" id="PTHR16255:SF1">
    <property type="entry name" value="REQUIRED FOR MEIOTIC NUCLEAR DIVISION PROTEIN 1 HOMOLOG"/>
    <property type="match status" value="1"/>
</dbReference>
<dbReference type="InterPro" id="IPR003734">
    <property type="entry name" value="DUF155"/>
</dbReference>
<keyword evidence="1" id="KW-0812">Transmembrane</keyword>
<accession>A0A3G2R3R2</accession>
<feature type="transmembrane region" description="Helical" evidence="1">
    <location>
        <begin position="252"/>
        <end position="271"/>
    </location>
</feature>
<proteinExistence type="predicted"/>
<dbReference type="RefSeq" id="WP_120766296.1">
    <property type="nucleotide sequence ID" value="NZ_CP033169.1"/>
</dbReference>
<evidence type="ECO:0000313" key="3">
    <source>
        <dbReference type="EMBL" id="AYO30100.1"/>
    </source>
</evidence>
<keyword evidence="1" id="KW-1133">Transmembrane helix</keyword>
<dbReference type="KEGG" id="bacg:D2962_05270"/>
<evidence type="ECO:0000259" key="2">
    <source>
        <dbReference type="Pfam" id="PF02582"/>
    </source>
</evidence>
<dbReference type="PANTHER" id="PTHR16255">
    <property type="entry name" value="REQUIRED FOR MEIOTIC NUCLEAR DIVISION PROTEIN 1 HOMOLOG"/>
    <property type="match status" value="1"/>
</dbReference>
<evidence type="ECO:0000256" key="1">
    <source>
        <dbReference type="SAM" id="Phobius"/>
    </source>
</evidence>
<sequence>MDPIKFKAASLCNEINLNQLAKHFGFEKKFQWDEPLFLSSNQLKGILKLPENKSAYIFSFGSIVFLNFEHHEMVDLVDYLKNIEKELFNASIDYFDDYSLILDPDEDVTVSYDYMSIPELKDFYFEIIAVVLAKSTALDRIEVGINILLDDIEDMIHFLEKGHLNISDERLARVSGKILGFKYNTISYVMLLDKPDITWVNEESQNLYNELEKLFELRDRYEKIRHKTETLLDITDVFTSLAHAKRGTRLEWMVIILIFAEILLSIIMYIWK</sequence>
<dbReference type="InterPro" id="IPR051624">
    <property type="entry name" value="RMD1/Sad1-interacting"/>
</dbReference>
<dbReference type="Pfam" id="PF02582">
    <property type="entry name" value="DUF155"/>
    <property type="match status" value="1"/>
</dbReference>
<dbReference type="Proteomes" id="UP000280960">
    <property type="component" value="Chromosome"/>
</dbReference>
<dbReference type="EMBL" id="CP033169">
    <property type="protein sequence ID" value="AYO30100.1"/>
    <property type="molecule type" value="Genomic_DNA"/>
</dbReference>
<keyword evidence="1" id="KW-0472">Membrane</keyword>
<keyword evidence="4" id="KW-1185">Reference proteome</keyword>
<protein>
    <submittedName>
        <fullName evidence="3">RMD1 family protein</fullName>
    </submittedName>
</protein>